<reference evidence="5 6" key="1">
    <citation type="submission" date="2023-12" db="EMBL/GenBank/DDBJ databases">
        <title>A high-quality genome assembly for Dillenia turbinata (Dilleniales).</title>
        <authorList>
            <person name="Chanderbali A."/>
        </authorList>
    </citation>
    <scope>NUCLEOTIDE SEQUENCE [LARGE SCALE GENOMIC DNA]</scope>
    <source>
        <strain evidence="5">LSX21</strain>
        <tissue evidence="5">Leaf</tissue>
    </source>
</reference>
<feature type="domain" description="GST N-terminal" evidence="4">
    <location>
        <begin position="24"/>
        <end position="103"/>
    </location>
</feature>
<evidence type="ECO:0000259" key="4">
    <source>
        <dbReference type="PROSITE" id="PS50404"/>
    </source>
</evidence>
<dbReference type="Gene3D" id="3.40.30.10">
    <property type="entry name" value="Glutaredoxin"/>
    <property type="match status" value="1"/>
</dbReference>
<evidence type="ECO:0000313" key="6">
    <source>
        <dbReference type="Proteomes" id="UP001370490"/>
    </source>
</evidence>
<dbReference type="EMBL" id="JBAMMX010000004">
    <property type="protein sequence ID" value="KAK6943044.1"/>
    <property type="molecule type" value="Genomic_DNA"/>
</dbReference>
<dbReference type="PROSITE" id="PS50404">
    <property type="entry name" value="GST_NTER"/>
    <property type="match status" value="1"/>
</dbReference>
<dbReference type="FunFam" id="3.40.30.10:FF:000014">
    <property type="entry name" value="Tau class glutathione S-transferase"/>
    <property type="match status" value="1"/>
</dbReference>
<evidence type="ECO:0000313" key="5">
    <source>
        <dbReference type="EMBL" id="KAK6943044.1"/>
    </source>
</evidence>
<dbReference type="SUPFAM" id="SSF52833">
    <property type="entry name" value="Thioredoxin-like"/>
    <property type="match status" value="1"/>
</dbReference>
<dbReference type="PANTHER" id="PTHR44548">
    <property type="entry name" value="GST N-TERMINAL DOMAIN-CONTAINING PROTEIN"/>
    <property type="match status" value="1"/>
</dbReference>
<evidence type="ECO:0000256" key="1">
    <source>
        <dbReference type="ARBA" id="ARBA00012452"/>
    </source>
</evidence>
<comment type="caution">
    <text evidence="5">The sequence shown here is derived from an EMBL/GenBank/DDBJ whole genome shotgun (WGS) entry which is preliminary data.</text>
</comment>
<dbReference type="Proteomes" id="UP001370490">
    <property type="component" value="Unassembled WGS sequence"/>
</dbReference>
<dbReference type="AlphaFoldDB" id="A0AAN8VZ80"/>
<keyword evidence="2" id="KW-0808">Transferase</keyword>
<name>A0AAN8VZ80_9MAGN</name>
<proteinExistence type="predicted"/>
<evidence type="ECO:0000256" key="2">
    <source>
        <dbReference type="ARBA" id="ARBA00022679"/>
    </source>
</evidence>
<dbReference type="GO" id="GO:0004364">
    <property type="term" value="F:glutathione transferase activity"/>
    <property type="evidence" value="ECO:0007669"/>
    <property type="project" value="UniProtKB-EC"/>
</dbReference>
<dbReference type="EC" id="2.5.1.18" evidence="1"/>
<dbReference type="InterPro" id="IPR004045">
    <property type="entry name" value="Glutathione_S-Trfase_N"/>
</dbReference>
<sequence>MEEMGKICIDLENDIAWKLTSEEEVKKLTGAWGSPYDRRAETALKLKGIKYEYIEEDLSNKSPLLFQYNPVHKRVPVLVHNGKPFAESLVIIKYIEETWNGYAILP</sequence>
<dbReference type="Pfam" id="PF02798">
    <property type="entry name" value="GST_N"/>
    <property type="match status" value="1"/>
</dbReference>
<protein>
    <recommendedName>
        <fullName evidence="1">glutathione transferase</fullName>
        <ecNumber evidence="1">2.5.1.18</ecNumber>
    </recommendedName>
</protein>
<dbReference type="PANTHER" id="PTHR44548:SF4">
    <property type="entry name" value="S-TRANSFERASE, PUTATIVE-RELATED"/>
    <property type="match status" value="1"/>
</dbReference>
<dbReference type="CDD" id="cd03058">
    <property type="entry name" value="GST_N_Tau"/>
    <property type="match status" value="1"/>
</dbReference>
<keyword evidence="6" id="KW-1185">Reference proteome</keyword>
<evidence type="ECO:0000256" key="3">
    <source>
        <dbReference type="ARBA" id="ARBA00047960"/>
    </source>
</evidence>
<gene>
    <name evidence="5" type="ORF">RJ641_028421</name>
</gene>
<dbReference type="InterPro" id="IPR036249">
    <property type="entry name" value="Thioredoxin-like_sf"/>
</dbReference>
<accession>A0AAN8VZ80</accession>
<comment type="catalytic activity">
    <reaction evidence="3">
        <text>RX + glutathione = an S-substituted glutathione + a halide anion + H(+)</text>
        <dbReference type="Rhea" id="RHEA:16437"/>
        <dbReference type="ChEBI" id="CHEBI:15378"/>
        <dbReference type="ChEBI" id="CHEBI:16042"/>
        <dbReference type="ChEBI" id="CHEBI:17792"/>
        <dbReference type="ChEBI" id="CHEBI:57925"/>
        <dbReference type="ChEBI" id="CHEBI:90779"/>
        <dbReference type="EC" id="2.5.1.18"/>
    </reaction>
</comment>
<organism evidence="5 6">
    <name type="scientific">Dillenia turbinata</name>
    <dbReference type="NCBI Taxonomy" id="194707"/>
    <lineage>
        <taxon>Eukaryota</taxon>
        <taxon>Viridiplantae</taxon>
        <taxon>Streptophyta</taxon>
        <taxon>Embryophyta</taxon>
        <taxon>Tracheophyta</taxon>
        <taxon>Spermatophyta</taxon>
        <taxon>Magnoliopsida</taxon>
        <taxon>eudicotyledons</taxon>
        <taxon>Gunneridae</taxon>
        <taxon>Pentapetalae</taxon>
        <taxon>Dilleniales</taxon>
        <taxon>Dilleniaceae</taxon>
        <taxon>Dillenia</taxon>
    </lineage>
</organism>